<dbReference type="PANTHER" id="PTHR21113">
    <property type="entry name" value="AGAP001705-PA"/>
    <property type="match status" value="1"/>
</dbReference>
<dbReference type="Proteomes" id="UP000001449">
    <property type="component" value="Chromosome 20"/>
</dbReference>
<reference evidence="7 8" key="1">
    <citation type="journal article" date="2004" name="Science">
        <title>The genome of the diatom Thalassiosira pseudonana: ecology, evolution, and metabolism.</title>
        <authorList>
            <person name="Armbrust E.V."/>
            <person name="Berges J.A."/>
            <person name="Bowler C."/>
            <person name="Green B.R."/>
            <person name="Martinez D."/>
            <person name="Putnam N.H."/>
            <person name="Zhou S."/>
            <person name="Allen A.E."/>
            <person name="Apt K.E."/>
            <person name="Bechner M."/>
            <person name="Brzezinski M.A."/>
            <person name="Chaal B.K."/>
            <person name="Chiovitti A."/>
            <person name="Davis A.K."/>
            <person name="Demarest M.S."/>
            <person name="Detter J.C."/>
            <person name="Glavina T."/>
            <person name="Goodstein D."/>
            <person name="Hadi M.Z."/>
            <person name="Hellsten U."/>
            <person name="Hildebrand M."/>
            <person name="Jenkins B.D."/>
            <person name="Jurka J."/>
            <person name="Kapitonov V.V."/>
            <person name="Kroger N."/>
            <person name="Lau W.W."/>
            <person name="Lane T.W."/>
            <person name="Larimer F.W."/>
            <person name="Lippmeier J.C."/>
            <person name="Lucas S."/>
            <person name="Medina M."/>
            <person name="Montsant A."/>
            <person name="Obornik M."/>
            <person name="Parker M.S."/>
            <person name="Palenik B."/>
            <person name="Pazour G.J."/>
            <person name="Richardson P.M."/>
            <person name="Rynearson T.A."/>
            <person name="Saito M.A."/>
            <person name="Schwartz D.C."/>
            <person name="Thamatrakoln K."/>
            <person name="Valentin K."/>
            <person name="Vardi A."/>
            <person name="Wilkerson F.P."/>
            <person name="Rokhsar D.S."/>
        </authorList>
    </citation>
    <scope>NUCLEOTIDE SEQUENCE [LARGE SCALE GENOMIC DNA]</scope>
    <source>
        <strain evidence="7 8">CCMP1335</strain>
    </source>
</reference>
<accession>B8CEL7</accession>
<keyword evidence="8" id="KW-1185">Reference proteome</keyword>
<sequence>MKAILLMLSLALMHQIQFTHALNIEETSSLAELQATKGVDFRDSEVGGGMAHQMRQMKANNKPNRPNKRPNKRPNNKQQQQQMQQNSSSRTKTITPSDNASIRFGRSDRNYADAESLFVDGRPFVDALIGFDLGTIDTSSGGKVSSAKLELYSLTSSDGGATSSGGGINFNVILGKEWNEHKVTWDSAPVVPGPKRTQVQYDRSIDRNEWIVVDVTDGVNWSLQQQQNKGMVTFRMDTKKGEVEFATKKPNKEDKPDNNAANKPSSTLDIPPKDKPANNNSNNNDSTSDSTPASTPSASKNDYTSSSTSAKEAFALLSKKESTINNKLFLFESPSDGWIPSSVYNYDGLKKGLEVMNSKGVSGMVYYLGNGGKRGWEYGLVNVAAFLAQSMKETIKYDACDENSWDLIQGKYPLSNACGQLGQSYQDYHCPEHEKHMECPVDKNMEITATTHAKWYGAPAPLFCKPKQGKNDFTGSWDYGFMCNVGWVDPPIVCDDYEGQKAGTFDHSEPVANRAGRTDVEGCCWWGRGVIQTTGVCNFGKLNYYLGARAAKEGRSAPYGDIDFCKDPGAICSSQEHQELKWIAGMFYWMESVQQYDVGGWNYMTELHTFVDGGYSDPNFINAVSGIVNRGCHNPPCGTGAVDGGPERYHNFIKVLVAFDLIDPPEGFEEGAAGTAGSSPVSSACGTDWKDAEKCSQLCDTAVDCPSGTFCYTGFFCPNSKGKDKPGDKKGKGTSGVSSSSSSTLPTSMCGADFNAAATCKSRECTTQLDCPAGEYCWTGITC</sequence>
<dbReference type="GO" id="GO:0005576">
    <property type="term" value="C:extracellular region"/>
    <property type="evidence" value="ECO:0007669"/>
    <property type="project" value="UniProtKB-SubCell"/>
</dbReference>
<evidence type="ECO:0000256" key="3">
    <source>
        <dbReference type="ARBA" id="ARBA00022729"/>
    </source>
</evidence>
<feature type="compositionally biased region" description="Polar residues" evidence="4">
    <location>
        <begin position="91"/>
        <end position="100"/>
    </location>
</feature>
<evidence type="ECO:0000313" key="8">
    <source>
        <dbReference type="Proteomes" id="UP000001449"/>
    </source>
</evidence>
<dbReference type="HOGENOM" id="CLU_358099_0_0_1"/>
<dbReference type="Gene3D" id="1.10.530.10">
    <property type="match status" value="1"/>
</dbReference>
<keyword evidence="3 5" id="KW-0732">Signal</keyword>
<dbReference type="AlphaFoldDB" id="B8CEL7"/>
<dbReference type="EMBL" id="CM000652">
    <property type="protein sequence ID" value="EED88058.1"/>
    <property type="molecule type" value="Genomic_DNA"/>
</dbReference>
<proteinExistence type="predicted"/>
<comment type="subcellular location">
    <subcellularLocation>
        <location evidence="1">Secreted</location>
    </subcellularLocation>
</comment>
<dbReference type="RefSeq" id="XP_002294698.1">
    <property type="nucleotide sequence ID" value="XM_002294662.1"/>
</dbReference>
<evidence type="ECO:0000256" key="2">
    <source>
        <dbReference type="ARBA" id="ARBA00022525"/>
    </source>
</evidence>
<feature type="chain" id="PRO_5002870062" description="Carbohydrate-binding module family 96 domain-containing protein" evidence="5">
    <location>
        <begin position="22"/>
        <end position="783"/>
    </location>
</feature>
<evidence type="ECO:0000313" key="7">
    <source>
        <dbReference type="EMBL" id="EED88058.1"/>
    </source>
</evidence>
<feature type="signal peptide" evidence="5">
    <location>
        <begin position="1"/>
        <end position="21"/>
    </location>
</feature>
<dbReference type="PANTHER" id="PTHR21113:SF4">
    <property type="entry name" value="CHITIN-BINDING TYPE-4 DOMAIN-CONTAINING PROTEIN"/>
    <property type="match status" value="1"/>
</dbReference>
<feature type="compositionally biased region" description="Basic and acidic residues" evidence="4">
    <location>
        <begin position="246"/>
        <end position="257"/>
    </location>
</feature>
<keyword evidence="2" id="KW-0964">Secreted</keyword>
<name>B8CEL7_THAPS</name>
<evidence type="ECO:0000259" key="6">
    <source>
        <dbReference type="Pfam" id="PF24517"/>
    </source>
</evidence>
<dbReference type="InterPro" id="IPR055372">
    <property type="entry name" value="CBM96"/>
</dbReference>
<protein>
    <recommendedName>
        <fullName evidence="6">Carbohydrate-binding module family 96 domain-containing protein</fullName>
    </recommendedName>
</protein>
<evidence type="ECO:0000256" key="1">
    <source>
        <dbReference type="ARBA" id="ARBA00004613"/>
    </source>
</evidence>
<feature type="compositionally biased region" description="Low complexity" evidence="4">
    <location>
        <begin position="735"/>
        <end position="746"/>
    </location>
</feature>
<feature type="compositionally biased region" description="Low complexity" evidence="4">
    <location>
        <begin position="76"/>
        <end position="90"/>
    </location>
</feature>
<feature type="compositionally biased region" description="Low complexity" evidence="4">
    <location>
        <begin position="277"/>
        <end position="301"/>
    </location>
</feature>
<dbReference type="KEGG" id="tps:THAPSDRAFT_25594"/>
<evidence type="ECO:0000256" key="4">
    <source>
        <dbReference type="SAM" id="MobiDB-lite"/>
    </source>
</evidence>
<dbReference type="GeneID" id="7443331"/>
<organism evidence="7 8">
    <name type="scientific">Thalassiosira pseudonana</name>
    <name type="common">Marine diatom</name>
    <name type="synonym">Cyclotella nana</name>
    <dbReference type="NCBI Taxonomy" id="35128"/>
    <lineage>
        <taxon>Eukaryota</taxon>
        <taxon>Sar</taxon>
        <taxon>Stramenopiles</taxon>
        <taxon>Ochrophyta</taxon>
        <taxon>Bacillariophyta</taxon>
        <taxon>Coscinodiscophyceae</taxon>
        <taxon>Thalassiosirophycidae</taxon>
        <taxon>Thalassiosirales</taxon>
        <taxon>Thalassiosiraceae</taxon>
        <taxon>Thalassiosira</taxon>
    </lineage>
</organism>
<feature type="domain" description="Carbohydrate-binding module family 96" evidence="6">
    <location>
        <begin position="91"/>
        <end position="252"/>
    </location>
</feature>
<dbReference type="InParanoid" id="B8CEL7"/>
<dbReference type="Pfam" id="PF24517">
    <property type="entry name" value="CBM96"/>
    <property type="match status" value="1"/>
</dbReference>
<dbReference type="PaxDb" id="35128-Thaps25594"/>
<feature type="compositionally biased region" description="Basic residues" evidence="4">
    <location>
        <begin position="65"/>
        <end position="75"/>
    </location>
</feature>
<evidence type="ECO:0000256" key="5">
    <source>
        <dbReference type="SAM" id="SignalP"/>
    </source>
</evidence>
<feature type="region of interest" description="Disordered" evidence="4">
    <location>
        <begin position="246"/>
        <end position="305"/>
    </location>
</feature>
<reference evidence="7 8" key="2">
    <citation type="journal article" date="2008" name="Nature">
        <title>The Phaeodactylum genome reveals the evolutionary history of diatom genomes.</title>
        <authorList>
            <person name="Bowler C."/>
            <person name="Allen A.E."/>
            <person name="Badger J.H."/>
            <person name="Grimwood J."/>
            <person name="Jabbari K."/>
            <person name="Kuo A."/>
            <person name="Maheswari U."/>
            <person name="Martens C."/>
            <person name="Maumus F."/>
            <person name="Otillar R.P."/>
            <person name="Rayko E."/>
            <person name="Salamov A."/>
            <person name="Vandepoele K."/>
            <person name="Beszteri B."/>
            <person name="Gruber A."/>
            <person name="Heijde M."/>
            <person name="Katinka M."/>
            <person name="Mock T."/>
            <person name="Valentin K."/>
            <person name="Verret F."/>
            <person name="Berges J.A."/>
            <person name="Brownlee C."/>
            <person name="Cadoret J.P."/>
            <person name="Chiovitti A."/>
            <person name="Choi C.J."/>
            <person name="Coesel S."/>
            <person name="De Martino A."/>
            <person name="Detter J.C."/>
            <person name="Durkin C."/>
            <person name="Falciatore A."/>
            <person name="Fournet J."/>
            <person name="Haruta M."/>
            <person name="Huysman M.J."/>
            <person name="Jenkins B.D."/>
            <person name="Jiroutova K."/>
            <person name="Jorgensen R.E."/>
            <person name="Joubert Y."/>
            <person name="Kaplan A."/>
            <person name="Kroger N."/>
            <person name="Kroth P.G."/>
            <person name="La Roche J."/>
            <person name="Lindquist E."/>
            <person name="Lommer M."/>
            <person name="Martin-Jezequel V."/>
            <person name="Lopez P.J."/>
            <person name="Lucas S."/>
            <person name="Mangogna M."/>
            <person name="McGinnis K."/>
            <person name="Medlin L.K."/>
            <person name="Montsant A."/>
            <person name="Oudot-Le Secq M.P."/>
            <person name="Napoli C."/>
            <person name="Obornik M."/>
            <person name="Parker M.S."/>
            <person name="Petit J.L."/>
            <person name="Porcel B.M."/>
            <person name="Poulsen N."/>
            <person name="Robison M."/>
            <person name="Rychlewski L."/>
            <person name="Rynearson T.A."/>
            <person name="Schmutz J."/>
            <person name="Shapiro H."/>
            <person name="Siaut M."/>
            <person name="Stanley M."/>
            <person name="Sussman M.R."/>
            <person name="Taylor A.R."/>
            <person name="Vardi A."/>
            <person name="von Dassow P."/>
            <person name="Vyverman W."/>
            <person name="Willis A."/>
            <person name="Wyrwicz L.S."/>
            <person name="Rokhsar D.S."/>
            <person name="Weissenbach J."/>
            <person name="Armbrust E.V."/>
            <person name="Green B.R."/>
            <person name="Van de Peer Y."/>
            <person name="Grigoriev I.V."/>
        </authorList>
    </citation>
    <scope>NUCLEOTIDE SEQUENCE [LARGE SCALE GENOMIC DNA]</scope>
    <source>
        <strain evidence="7 8">CCMP1335</strain>
    </source>
</reference>
<gene>
    <name evidence="7" type="ORF">THAPSDRAFT_25594</name>
</gene>
<feature type="region of interest" description="Disordered" evidence="4">
    <location>
        <begin position="722"/>
        <end position="746"/>
    </location>
</feature>
<feature type="region of interest" description="Disordered" evidence="4">
    <location>
        <begin position="44"/>
        <end position="106"/>
    </location>
</feature>
<feature type="compositionally biased region" description="Basic and acidic residues" evidence="4">
    <location>
        <begin position="722"/>
        <end position="731"/>
    </location>
</feature>